<reference evidence="8 9" key="1">
    <citation type="journal article" date="2023" name="Microbiol. Spectr.">
        <title>Symbiosis of Carpenter Bees with Uncharacterized Lactic Acid Bacteria Showing NAD Auxotrophy.</title>
        <authorList>
            <person name="Kawasaki S."/>
            <person name="Ozawa K."/>
            <person name="Mori T."/>
            <person name="Yamamoto A."/>
            <person name="Ito M."/>
            <person name="Ohkuma M."/>
            <person name="Sakamoto M."/>
            <person name="Matsutani M."/>
        </authorList>
    </citation>
    <scope>NUCLEOTIDE SEQUENCE [LARGE SCALE GENOMIC DNA]</scope>
    <source>
        <strain evidence="8 9">XA3</strain>
    </source>
</reference>
<evidence type="ECO:0000313" key="9">
    <source>
        <dbReference type="Proteomes" id="UP001321861"/>
    </source>
</evidence>
<protein>
    <recommendedName>
        <fullName evidence="10">RNA polymerase sigma-70 factor, ECF subfamily</fullName>
    </recommendedName>
</protein>
<feature type="domain" description="RNA polymerase sigma factor 70 region 4 type 2" evidence="7">
    <location>
        <begin position="114"/>
        <end position="166"/>
    </location>
</feature>
<dbReference type="InterPro" id="IPR014284">
    <property type="entry name" value="RNA_pol_sigma-70_dom"/>
</dbReference>
<keyword evidence="9" id="KW-1185">Reference proteome</keyword>
<evidence type="ECO:0000256" key="4">
    <source>
        <dbReference type="ARBA" id="ARBA00023125"/>
    </source>
</evidence>
<dbReference type="PANTHER" id="PTHR43133">
    <property type="entry name" value="RNA POLYMERASE ECF-TYPE SIGMA FACTO"/>
    <property type="match status" value="1"/>
</dbReference>
<dbReference type="InterPro" id="IPR039425">
    <property type="entry name" value="RNA_pol_sigma-70-like"/>
</dbReference>
<dbReference type="KEGG" id="xap:XA3_16480"/>
<dbReference type="InterPro" id="IPR007627">
    <property type="entry name" value="RNA_pol_sigma70_r2"/>
</dbReference>
<dbReference type="EMBL" id="AP026802">
    <property type="protein sequence ID" value="BDR59207.1"/>
    <property type="molecule type" value="Genomic_DNA"/>
</dbReference>
<keyword evidence="5" id="KW-0804">Transcription</keyword>
<dbReference type="GO" id="GO:0016987">
    <property type="term" value="F:sigma factor activity"/>
    <property type="evidence" value="ECO:0007669"/>
    <property type="project" value="UniProtKB-KW"/>
</dbReference>
<dbReference type="Pfam" id="PF08281">
    <property type="entry name" value="Sigma70_r4_2"/>
    <property type="match status" value="1"/>
</dbReference>
<evidence type="ECO:0000256" key="5">
    <source>
        <dbReference type="ARBA" id="ARBA00023163"/>
    </source>
</evidence>
<dbReference type="SUPFAM" id="SSF88946">
    <property type="entry name" value="Sigma2 domain of RNA polymerase sigma factors"/>
    <property type="match status" value="1"/>
</dbReference>
<gene>
    <name evidence="8" type="ORF">XA3_16480</name>
</gene>
<feature type="domain" description="RNA polymerase sigma-70 region 2" evidence="6">
    <location>
        <begin position="22"/>
        <end position="84"/>
    </location>
</feature>
<dbReference type="NCBIfam" id="TIGR02937">
    <property type="entry name" value="sigma70-ECF"/>
    <property type="match status" value="1"/>
</dbReference>
<comment type="similarity">
    <text evidence="1">Belongs to the sigma-70 factor family. ECF subfamily.</text>
</comment>
<dbReference type="Proteomes" id="UP001321861">
    <property type="component" value="Chromosome"/>
</dbReference>
<keyword evidence="3" id="KW-0731">Sigma factor</keyword>
<organism evidence="8 9">
    <name type="scientific">Xylocopilactobacillus apicola</name>
    <dbReference type="NCBI Taxonomy" id="2932184"/>
    <lineage>
        <taxon>Bacteria</taxon>
        <taxon>Bacillati</taxon>
        <taxon>Bacillota</taxon>
        <taxon>Bacilli</taxon>
        <taxon>Lactobacillales</taxon>
        <taxon>Lactobacillaceae</taxon>
        <taxon>Xylocopilactobacillus</taxon>
    </lineage>
</organism>
<keyword evidence="2" id="KW-0805">Transcription regulation</keyword>
<dbReference type="SUPFAM" id="SSF88659">
    <property type="entry name" value="Sigma3 and sigma4 domains of RNA polymerase sigma factors"/>
    <property type="match status" value="1"/>
</dbReference>
<keyword evidence="4" id="KW-0238">DNA-binding</keyword>
<dbReference type="GO" id="GO:0006352">
    <property type="term" value="P:DNA-templated transcription initiation"/>
    <property type="evidence" value="ECO:0007669"/>
    <property type="project" value="InterPro"/>
</dbReference>
<dbReference type="GO" id="GO:0003677">
    <property type="term" value="F:DNA binding"/>
    <property type="evidence" value="ECO:0007669"/>
    <property type="project" value="UniProtKB-KW"/>
</dbReference>
<evidence type="ECO:0000259" key="6">
    <source>
        <dbReference type="Pfam" id="PF04542"/>
    </source>
</evidence>
<sequence length="179" mass="21000">MDDQWIATAVMRRDEVAFDKVVSKYSKLLWVVAFSIMGNRADVEELVSDVFWRFWQQPEKFDANRGSLKQYLTMLTRSMAINKLHLKQSPLTSSDDFLLENVEAPKVNNEIFWQALFKAIEALNEPTKKICFQRFFLELKPAVISERLNLSVTEVNNRLYQGKKKIRPILRQLLEEEGQ</sequence>
<dbReference type="RefSeq" id="WP_317635013.1">
    <property type="nucleotide sequence ID" value="NZ_AP026802.1"/>
</dbReference>
<proteinExistence type="inferred from homology"/>
<evidence type="ECO:0000256" key="2">
    <source>
        <dbReference type="ARBA" id="ARBA00023015"/>
    </source>
</evidence>
<dbReference type="Gene3D" id="1.10.10.10">
    <property type="entry name" value="Winged helix-like DNA-binding domain superfamily/Winged helix DNA-binding domain"/>
    <property type="match status" value="1"/>
</dbReference>
<dbReference type="InterPro" id="IPR013324">
    <property type="entry name" value="RNA_pol_sigma_r3/r4-like"/>
</dbReference>
<dbReference type="InterPro" id="IPR013325">
    <property type="entry name" value="RNA_pol_sigma_r2"/>
</dbReference>
<evidence type="ECO:0000313" key="8">
    <source>
        <dbReference type="EMBL" id="BDR59207.1"/>
    </source>
</evidence>
<evidence type="ECO:0000256" key="3">
    <source>
        <dbReference type="ARBA" id="ARBA00023082"/>
    </source>
</evidence>
<dbReference type="Gene3D" id="1.10.1740.10">
    <property type="match status" value="1"/>
</dbReference>
<evidence type="ECO:0008006" key="10">
    <source>
        <dbReference type="Google" id="ProtNLM"/>
    </source>
</evidence>
<accession>A0AAU9DEB5</accession>
<evidence type="ECO:0000256" key="1">
    <source>
        <dbReference type="ARBA" id="ARBA00010641"/>
    </source>
</evidence>
<evidence type="ECO:0000259" key="7">
    <source>
        <dbReference type="Pfam" id="PF08281"/>
    </source>
</evidence>
<dbReference type="InterPro" id="IPR013249">
    <property type="entry name" value="RNA_pol_sigma70_r4_t2"/>
</dbReference>
<dbReference type="Pfam" id="PF04542">
    <property type="entry name" value="Sigma70_r2"/>
    <property type="match status" value="1"/>
</dbReference>
<dbReference type="AlphaFoldDB" id="A0AAU9DEB5"/>
<name>A0AAU9DEB5_9LACO</name>
<dbReference type="InterPro" id="IPR036388">
    <property type="entry name" value="WH-like_DNA-bd_sf"/>
</dbReference>
<dbReference type="PANTHER" id="PTHR43133:SF8">
    <property type="entry name" value="RNA POLYMERASE SIGMA FACTOR HI_1459-RELATED"/>
    <property type="match status" value="1"/>
</dbReference>